<gene>
    <name evidence="2" type="ORF">K461DRAFT_107525</name>
</gene>
<name>A0A9P4J449_9PEZI</name>
<feature type="compositionally biased region" description="Basic residues" evidence="1">
    <location>
        <begin position="1"/>
        <end position="10"/>
    </location>
</feature>
<feature type="compositionally biased region" description="Basic and acidic residues" evidence="1">
    <location>
        <begin position="11"/>
        <end position="31"/>
    </location>
</feature>
<dbReference type="AlphaFoldDB" id="A0A9P4J449"/>
<accession>A0A9P4J449</accession>
<reference evidence="2" key="1">
    <citation type="journal article" date="2020" name="Stud. Mycol.">
        <title>101 Dothideomycetes genomes: a test case for predicting lifestyles and emergence of pathogens.</title>
        <authorList>
            <person name="Haridas S."/>
            <person name="Albert R."/>
            <person name="Binder M."/>
            <person name="Bloem J."/>
            <person name="Labutti K."/>
            <person name="Salamov A."/>
            <person name="Andreopoulos B."/>
            <person name="Baker S."/>
            <person name="Barry K."/>
            <person name="Bills G."/>
            <person name="Bluhm B."/>
            <person name="Cannon C."/>
            <person name="Castanera R."/>
            <person name="Culley D."/>
            <person name="Daum C."/>
            <person name="Ezra D."/>
            <person name="Gonzalez J."/>
            <person name="Henrissat B."/>
            <person name="Kuo A."/>
            <person name="Liang C."/>
            <person name="Lipzen A."/>
            <person name="Lutzoni F."/>
            <person name="Magnuson J."/>
            <person name="Mondo S."/>
            <person name="Nolan M."/>
            <person name="Ohm R."/>
            <person name="Pangilinan J."/>
            <person name="Park H.-J."/>
            <person name="Ramirez L."/>
            <person name="Alfaro M."/>
            <person name="Sun H."/>
            <person name="Tritt A."/>
            <person name="Yoshinaga Y."/>
            <person name="Zwiers L.-H."/>
            <person name="Turgeon B."/>
            <person name="Goodwin S."/>
            <person name="Spatafora J."/>
            <person name="Crous P."/>
            <person name="Grigoriev I."/>
        </authorList>
    </citation>
    <scope>NUCLEOTIDE SEQUENCE</scope>
    <source>
        <strain evidence="2">CBS 260.36</strain>
    </source>
</reference>
<keyword evidence="3" id="KW-1185">Reference proteome</keyword>
<evidence type="ECO:0000313" key="3">
    <source>
        <dbReference type="Proteomes" id="UP000799439"/>
    </source>
</evidence>
<evidence type="ECO:0000256" key="1">
    <source>
        <dbReference type="SAM" id="MobiDB-lite"/>
    </source>
</evidence>
<organism evidence="2 3">
    <name type="scientific">Myriangium duriaei CBS 260.36</name>
    <dbReference type="NCBI Taxonomy" id="1168546"/>
    <lineage>
        <taxon>Eukaryota</taxon>
        <taxon>Fungi</taxon>
        <taxon>Dikarya</taxon>
        <taxon>Ascomycota</taxon>
        <taxon>Pezizomycotina</taxon>
        <taxon>Dothideomycetes</taxon>
        <taxon>Dothideomycetidae</taxon>
        <taxon>Myriangiales</taxon>
        <taxon>Myriangiaceae</taxon>
        <taxon>Myriangium</taxon>
    </lineage>
</organism>
<protein>
    <submittedName>
        <fullName evidence="2">Uncharacterized protein</fullName>
    </submittedName>
</protein>
<dbReference type="EMBL" id="ML996083">
    <property type="protein sequence ID" value="KAF2155077.1"/>
    <property type="molecule type" value="Genomic_DNA"/>
</dbReference>
<proteinExistence type="predicted"/>
<feature type="compositionally biased region" description="Polar residues" evidence="1">
    <location>
        <begin position="55"/>
        <end position="74"/>
    </location>
</feature>
<evidence type="ECO:0000313" key="2">
    <source>
        <dbReference type="EMBL" id="KAF2155077.1"/>
    </source>
</evidence>
<comment type="caution">
    <text evidence="2">The sequence shown here is derived from an EMBL/GenBank/DDBJ whole genome shotgun (WGS) entry which is preliminary data.</text>
</comment>
<sequence>MRWRKSSIRARPHETRQARRTEHRKERELRGKHGAIAIAMSTSMSILGQHVSPYPHNTQETPPSRPPSTMNGERTSAMAHAPRSYLNTPRPSPAPTLFASPSSSRVNHRSTRPR</sequence>
<dbReference type="Proteomes" id="UP000799439">
    <property type="component" value="Unassembled WGS sequence"/>
</dbReference>
<feature type="region of interest" description="Disordered" evidence="1">
    <location>
        <begin position="47"/>
        <end position="114"/>
    </location>
</feature>
<feature type="region of interest" description="Disordered" evidence="1">
    <location>
        <begin position="1"/>
        <end position="33"/>
    </location>
</feature>